<dbReference type="AlphaFoldDB" id="A0A2P5XCK2"/>
<protein>
    <submittedName>
        <fullName evidence="1">Uncharacterized protein</fullName>
    </submittedName>
</protein>
<accession>A0A2P5XCK2</accession>
<dbReference type="EMBL" id="KZ665182">
    <property type="protein sequence ID" value="PPS01065.1"/>
    <property type="molecule type" value="Genomic_DNA"/>
</dbReference>
<sequence length="164" mass="18905">MLMKFISVLETRFQNTKTTLKNQQASIQGLENQISQLAKPISERPQGSLPSNTETNLREQLHAITVRDEEGLVESEPELRTTHEERMLQIDKLDEWRTHVKENLRIQDAEPKRRHDGHKDETNQFKVGDQVLLLDKMNHQIATAELNANGETPFTVLNVFPTVQ</sequence>
<proteinExistence type="predicted"/>
<reference evidence="1 2" key="1">
    <citation type="submission" date="2015-01" db="EMBL/GenBank/DDBJ databases">
        <title>Genome of allotetraploid Gossypium barbadense reveals genomic plasticity and fiber elongation in cotton evolution.</title>
        <authorList>
            <person name="Chen X."/>
            <person name="Liu X."/>
            <person name="Zhao B."/>
            <person name="Zheng H."/>
            <person name="Hu Y."/>
            <person name="Lu G."/>
            <person name="Yang C."/>
            <person name="Chen J."/>
            <person name="Shan C."/>
            <person name="Zhang L."/>
            <person name="Zhou Y."/>
            <person name="Wang L."/>
            <person name="Guo W."/>
            <person name="Bai Y."/>
            <person name="Ruan J."/>
            <person name="Shangguan X."/>
            <person name="Mao Y."/>
            <person name="Jiang J."/>
            <person name="Zhu Y."/>
            <person name="Lei J."/>
            <person name="Kang H."/>
            <person name="Chen S."/>
            <person name="He X."/>
            <person name="Wang R."/>
            <person name="Wang Y."/>
            <person name="Chen J."/>
            <person name="Wang L."/>
            <person name="Yu S."/>
            <person name="Wang B."/>
            <person name="Wei J."/>
            <person name="Song S."/>
            <person name="Lu X."/>
            <person name="Gao Z."/>
            <person name="Gu W."/>
            <person name="Deng X."/>
            <person name="Ma D."/>
            <person name="Wang S."/>
            <person name="Liang W."/>
            <person name="Fang L."/>
            <person name="Cai C."/>
            <person name="Zhu X."/>
            <person name="Zhou B."/>
            <person name="Zhang Y."/>
            <person name="Chen Z."/>
            <person name="Xu S."/>
            <person name="Zhu R."/>
            <person name="Wang S."/>
            <person name="Zhang T."/>
            <person name="Zhao G."/>
        </authorList>
    </citation>
    <scope>NUCLEOTIDE SEQUENCE [LARGE SCALE GENOMIC DNA]</scope>
    <source>
        <strain evidence="2">cv. Xinhai21</strain>
        <tissue evidence="1">Leaf</tissue>
    </source>
</reference>
<evidence type="ECO:0000313" key="1">
    <source>
        <dbReference type="EMBL" id="PPS01065.1"/>
    </source>
</evidence>
<dbReference type="Proteomes" id="UP000239757">
    <property type="component" value="Unassembled WGS sequence"/>
</dbReference>
<organism evidence="1 2">
    <name type="scientific">Gossypium barbadense</name>
    <name type="common">Sea Island cotton</name>
    <name type="synonym">Hibiscus barbadensis</name>
    <dbReference type="NCBI Taxonomy" id="3634"/>
    <lineage>
        <taxon>Eukaryota</taxon>
        <taxon>Viridiplantae</taxon>
        <taxon>Streptophyta</taxon>
        <taxon>Embryophyta</taxon>
        <taxon>Tracheophyta</taxon>
        <taxon>Spermatophyta</taxon>
        <taxon>Magnoliopsida</taxon>
        <taxon>eudicotyledons</taxon>
        <taxon>Gunneridae</taxon>
        <taxon>Pentapetalae</taxon>
        <taxon>rosids</taxon>
        <taxon>malvids</taxon>
        <taxon>Malvales</taxon>
        <taxon>Malvaceae</taxon>
        <taxon>Malvoideae</taxon>
        <taxon>Gossypium</taxon>
    </lineage>
</organism>
<gene>
    <name evidence="1" type="ORF">GOBAR_AA19611</name>
</gene>
<dbReference type="OrthoDB" id="1094981at2759"/>
<name>A0A2P5XCK2_GOSBA</name>
<evidence type="ECO:0000313" key="2">
    <source>
        <dbReference type="Proteomes" id="UP000239757"/>
    </source>
</evidence>